<accession>A0A8R7UP80</accession>
<dbReference type="AlphaFoldDB" id="A0A8R7UP80"/>
<evidence type="ECO:0000313" key="2">
    <source>
        <dbReference type="Proteomes" id="UP000015106"/>
    </source>
</evidence>
<dbReference type="Gramene" id="TuG1812G0500005010.01.T01">
    <property type="protein sequence ID" value="TuG1812G0500005010.01.T01.cds246531"/>
    <property type="gene ID" value="TuG1812G0500005010.01"/>
</dbReference>
<name>A0A8R7UP80_TRIUA</name>
<sequence length="60" mass="7012">MNPLILLFNSNLLLKPLFYLDMGVRRNYLLLISQAGIADPVSMYTVYRDISKRNLYLISF</sequence>
<dbReference type="EnsemblPlants" id="TuG1812G0500005010.01.T01">
    <property type="protein sequence ID" value="TuG1812G0500005010.01.T01.cds246531"/>
    <property type="gene ID" value="TuG1812G0500005010.01"/>
</dbReference>
<evidence type="ECO:0000313" key="1">
    <source>
        <dbReference type="EnsemblPlants" id="TuG1812G0500005010.01.T01.cds246531"/>
    </source>
</evidence>
<proteinExistence type="predicted"/>
<organism evidence="1 2">
    <name type="scientific">Triticum urartu</name>
    <name type="common">Red wild einkorn</name>
    <name type="synonym">Crithodium urartu</name>
    <dbReference type="NCBI Taxonomy" id="4572"/>
    <lineage>
        <taxon>Eukaryota</taxon>
        <taxon>Viridiplantae</taxon>
        <taxon>Streptophyta</taxon>
        <taxon>Embryophyta</taxon>
        <taxon>Tracheophyta</taxon>
        <taxon>Spermatophyta</taxon>
        <taxon>Magnoliopsida</taxon>
        <taxon>Liliopsida</taxon>
        <taxon>Poales</taxon>
        <taxon>Poaceae</taxon>
        <taxon>BOP clade</taxon>
        <taxon>Pooideae</taxon>
        <taxon>Triticodae</taxon>
        <taxon>Triticeae</taxon>
        <taxon>Triticinae</taxon>
        <taxon>Triticum</taxon>
    </lineage>
</organism>
<reference evidence="1" key="3">
    <citation type="submission" date="2022-06" db="UniProtKB">
        <authorList>
            <consortium name="EnsemblPlants"/>
        </authorList>
    </citation>
    <scope>IDENTIFICATION</scope>
</reference>
<reference evidence="1" key="2">
    <citation type="submission" date="2018-03" db="EMBL/GenBank/DDBJ databases">
        <title>The Triticum urartu genome reveals the dynamic nature of wheat genome evolution.</title>
        <authorList>
            <person name="Ling H."/>
            <person name="Ma B."/>
            <person name="Shi X."/>
            <person name="Liu H."/>
            <person name="Dong L."/>
            <person name="Sun H."/>
            <person name="Cao Y."/>
            <person name="Gao Q."/>
            <person name="Zheng S."/>
            <person name="Li Y."/>
            <person name="Yu Y."/>
            <person name="Du H."/>
            <person name="Qi M."/>
            <person name="Li Y."/>
            <person name="Yu H."/>
            <person name="Cui Y."/>
            <person name="Wang N."/>
            <person name="Chen C."/>
            <person name="Wu H."/>
            <person name="Zhao Y."/>
            <person name="Zhang J."/>
            <person name="Li Y."/>
            <person name="Zhou W."/>
            <person name="Zhang B."/>
            <person name="Hu W."/>
            <person name="Eijk M."/>
            <person name="Tang J."/>
            <person name="Witsenboer H."/>
            <person name="Zhao S."/>
            <person name="Li Z."/>
            <person name="Zhang A."/>
            <person name="Wang D."/>
            <person name="Liang C."/>
        </authorList>
    </citation>
    <scope>NUCLEOTIDE SEQUENCE [LARGE SCALE GENOMIC DNA]</scope>
    <source>
        <strain evidence="1">cv. G1812</strain>
    </source>
</reference>
<keyword evidence="2" id="KW-1185">Reference proteome</keyword>
<protein>
    <submittedName>
        <fullName evidence="1">Uncharacterized protein</fullName>
    </submittedName>
</protein>
<dbReference type="Proteomes" id="UP000015106">
    <property type="component" value="Chromosome 5"/>
</dbReference>
<reference evidence="2" key="1">
    <citation type="journal article" date="2013" name="Nature">
        <title>Draft genome of the wheat A-genome progenitor Triticum urartu.</title>
        <authorList>
            <person name="Ling H.Q."/>
            <person name="Zhao S."/>
            <person name="Liu D."/>
            <person name="Wang J."/>
            <person name="Sun H."/>
            <person name="Zhang C."/>
            <person name="Fan H."/>
            <person name="Li D."/>
            <person name="Dong L."/>
            <person name="Tao Y."/>
            <person name="Gao C."/>
            <person name="Wu H."/>
            <person name="Li Y."/>
            <person name="Cui Y."/>
            <person name="Guo X."/>
            <person name="Zheng S."/>
            <person name="Wang B."/>
            <person name="Yu K."/>
            <person name="Liang Q."/>
            <person name="Yang W."/>
            <person name="Lou X."/>
            <person name="Chen J."/>
            <person name="Feng M."/>
            <person name="Jian J."/>
            <person name="Zhang X."/>
            <person name="Luo G."/>
            <person name="Jiang Y."/>
            <person name="Liu J."/>
            <person name="Wang Z."/>
            <person name="Sha Y."/>
            <person name="Zhang B."/>
            <person name="Wu H."/>
            <person name="Tang D."/>
            <person name="Shen Q."/>
            <person name="Xue P."/>
            <person name="Zou S."/>
            <person name="Wang X."/>
            <person name="Liu X."/>
            <person name="Wang F."/>
            <person name="Yang Y."/>
            <person name="An X."/>
            <person name="Dong Z."/>
            <person name="Zhang K."/>
            <person name="Zhang X."/>
            <person name="Luo M.C."/>
            <person name="Dvorak J."/>
            <person name="Tong Y."/>
            <person name="Wang J."/>
            <person name="Yang H."/>
            <person name="Li Z."/>
            <person name="Wang D."/>
            <person name="Zhang A."/>
            <person name="Wang J."/>
        </authorList>
    </citation>
    <scope>NUCLEOTIDE SEQUENCE</scope>
    <source>
        <strain evidence="2">cv. G1812</strain>
    </source>
</reference>